<evidence type="ECO:0000313" key="3">
    <source>
        <dbReference type="Proteomes" id="UP000305948"/>
    </source>
</evidence>
<accession>A0A5C3NEP8</accession>
<feature type="transmembrane region" description="Helical" evidence="1">
    <location>
        <begin position="275"/>
        <end position="300"/>
    </location>
</feature>
<keyword evidence="3" id="KW-1185">Reference proteome</keyword>
<dbReference type="STRING" id="5364.A0A5C3NEP8"/>
<protein>
    <submittedName>
        <fullName evidence="2">Uncharacterized protein</fullName>
    </submittedName>
</protein>
<keyword evidence="1" id="KW-0812">Transmembrane</keyword>
<organism evidence="2 3">
    <name type="scientific">Heliocybe sulcata</name>
    <dbReference type="NCBI Taxonomy" id="5364"/>
    <lineage>
        <taxon>Eukaryota</taxon>
        <taxon>Fungi</taxon>
        <taxon>Dikarya</taxon>
        <taxon>Basidiomycota</taxon>
        <taxon>Agaricomycotina</taxon>
        <taxon>Agaricomycetes</taxon>
        <taxon>Gloeophyllales</taxon>
        <taxon>Gloeophyllaceae</taxon>
        <taxon>Heliocybe</taxon>
    </lineage>
</organism>
<sequence length="507" mass="55470">MPPESQQRCSVNLRFWPYKSLLVGLMESTSIFKMSSKVRKSLGPRFKSLGSRFSTSAELQAILGLPDERETVDMAVQTESLYCSSSMDDQMDTMELAGGRALFKPCSNFPLTRIISVAGLVISGLFGVACISLGVATLKPPHSLLAWGGYVDQCNGNLRLHLPFPFMRELLLLCLNLAFVKLAVWSAGSAHETTLRWTLAAETDRLGGPRLQYNSNLRFLQASRRWYSANGIFANATMASCLVVTYAASSMMLLADAEEGANEQSTAVISSLPPFVLGTAILLQVIIGTIGLLTTTVPIWSQSPLATARTMVEAGVLKKRRGRCMHSVAGEHIRRPLKPKLIRHSGWERHPQIGTFVFSPWFFVGTGYYLSGLLVAVMASRTGGATLGAMQIRWTNEASISGLLSALMVIVAMQGCILTAGFTMSNTLTSLTRDENWWKEAASERGSDESPGPLKTLFANWQTITVHIAEPTLHWFFGMALSLDADAGLLLRPKYVSTLPRLHNDIV</sequence>
<feature type="transmembrane region" description="Helical" evidence="1">
    <location>
        <begin position="114"/>
        <end position="138"/>
    </location>
</feature>
<dbReference type="OrthoDB" id="2688021at2759"/>
<feature type="transmembrane region" description="Helical" evidence="1">
    <location>
        <begin position="232"/>
        <end position="255"/>
    </location>
</feature>
<dbReference type="AlphaFoldDB" id="A0A5C3NEP8"/>
<feature type="transmembrane region" description="Helical" evidence="1">
    <location>
        <begin position="353"/>
        <end position="379"/>
    </location>
</feature>
<keyword evidence="1" id="KW-0472">Membrane</keyword>
<evidence type="ECO:0000256" key="1">
    <source>
        <dbReference type="SAM" id="Phobius"/>
    </source>
</evidence>
<name>A0A5C3NEP8_9AGAM</name>
<proteinExistence type="predicted"/>
<reference evidence="2 3" key="1">
    <citation type="journal article" date="2019" name="Nat. Ecol. Evol.">
        <title>Megaphylogeny resolves global patterns of mushroom evolution.</title>
        <authorList>
            <person name="Varga T."/>
            <person name="Krizsan K."/>
            <person name="Foldi C."/>
            <person name="Dima B."/>
            <person name="Sanchez-Garcia M."/>
            <person name="Sanchez-Ramirez S."/>
            <person name="Szollosi G.J."/>
            <person name="Szarkandi J.G."/>
            <person name="Papp V."/>
            <person name="Albert L."/>
            <person name="Andreopoulos W."/>
            <person name="Angelini C."/>
            <person name="Antonin V."/>
            <person name="Barry K.W."/>
            <person name="Bougher N.L."/>
            <person name="Buchanan P."/>
            <person name="Buyck B."/>
            <person name="Bense V."/>
            <person name="Catcheside P."/>
            <person name="Chovatia M."/>
            <person name="Cooper J."/>
            <person name="Damon W."/>
            <person name="Desjardin D."/>
            <person name="Finy P."/>
            <person name="Geml J."/>
            <person name="Haridas S."/>
            <person name="Hughes K."/>
            <person name="Justo A."/>
            <person name="Karasinski D."/>
            <person name="Kautmanova I."/>
            <person name="Kiss B."/>
            <person name="Kocsube S."/>
            <person name="Kotiranta H."/>
            <person name="LaButti K.M."/>
            <person name="Lechner B.E."/>
            <person name="Liimatainen K."/>
            <person name="Lipzen A."/>
            <person name="Lukacs Z."/>
            <person name="Mihaltcheva S."/>
            <person name="Morgado L.N."/>
            <person name="Niskanen T."/>
            <person name="Noordeloos M.E."/>
            <person name="Ohm R.A."/>
            <person name="Ortiz-Santana B."/>
            <person name="Ovrebo C."/>
            <person name="Racz N."/>
            <person name="Riley R."/>
            <person name="Savchenko A."/>
            <person name="Shiryaev A."/>
            <person name="Soop K."/>
            <person name="Spirin V."/>
            <person name="Szebenyi C."/>
            <person name="Tomsovsky M."/>
            <person name="Tulloss R.E."/>
            <person name="Uehling J."/>
            <person name="Grigoriev I.V."/>
            <person name="Vagvolgyi C."/>
            <person name="Papp T."/>
            <person name="Martin F.M."/>
            <person name="Miettinen O."/>
            <person name="Hibbett D.S."/>
            <person name="Nagy L.G."/>
        </authorList>
    </citation>
    <scope>NUCLEOTIDE SEQUENCE [LARGE SCALE GENOMIC DNA]</scope>
    <source>
        <strain evidence="2 3">OMC1185</strain>
    </source>
</reference>
<gene>
    <name evidence="2" type="ORF">OE88DRAFT_720226</name>
</gene>
<keyword evidence="1" id="KW-1133">Transmembrane helix</keyword>
<evidence type="ECO:0000313" key="2">
    <source>
        <dbReference type="EMBL" id="TFK56204.1"/>
    </source>
</evidence>
<feature type="transmembrane region" description="Helical" evidence="1">
    <location>
        <begin position="170"/>
        <end position="188"/>
    </location>
</feature>
<feature type="transmembrane region" description="Helical" evidence="1">
    <location>
        <begin position="399"/>
        <end position="423"/>
    </location>
</feature>
<dbReference type="Proteomes" id="UP000305948">
    <property type="component" value="Unassembled WGS sequence"/>
</dbReference>
<dbReference type="EMBL" id="ML213504">
    <property type="protein sequence ID" value="TFK56204.1"/>
    <property type="molecule type" value="Genomic_DNA"/>
</dbReference>